<dbReference type="Pfam" id="PF17989">
    <property type="entry name" value="ALP_N"/>
    <property type="match status" value="1"/>
</dbReference>
<organism evidence="3">
    <name type="scientific">Turicibacter sanguinis</name>
    <dbReference type="NCBI Taxonomy" id="154288"/>
    <lineage>
        <taxon>Bacteria</taxon>
        <taxon>Bacillati</taxon>
        <taxon>Bacillota</taxon>
        <taxon>Erysipelotrichia</taxon>
        <taxon>Erysipelotrichales</taxon>
        <taxon>Turicibacteraceae</taxon>
        <taxon>Turicibacter</taxon>
    </lineage>
</organism>
<proteinExistence type="predicted"/>
<dbReference type="Gene3D" id="3.30.420.40">
    <property type="match status" value="2"/>
</dbReference>
<gene>
    <name evidence="3" type="ORF">GMA64_10780</name>
    <name evidence="2" type="ORF">GMA92_15925</name>
</gene>
<dbReference type="EMBL" id="WMQV01000029">
    <property type="protein sequence ID" value="MTL95014.1"/>
    <property type="molecule type" value="Genomic_DNA"/>
</dbReference>
<protein>
    <recommendedName>
        <fullName evidence="1">Actin-like protein N-terminal domain-containing protein</fullName>
    </recommendedName>
</protein>
<evidence type="ECO:0000259" key="1">
    <source>
        <dbReference type="Pfam" id="PF17989"/>
    </source>
</evidence>
<dbReference type="SUPFAM" id="SSF53067">
    <property type="entry name" value="Actin-like ATPase domain"/>
    <property type="match status" value="2"/>
</dbReference>
<dbReference type="AlphaFoldDB" id="A0A6I3NFL9"/>
<evidence type="ECO:0000313" key="2">
    <source>
        <dbReference type="EMBL" id="MTK22879.1"/>
    </source>
</evidence>
<evidence type="ECO:0000313" key="4">
    <source>
        <dbReference type="Proteomes" id="UP000487649"/>
    </source>
</evidence>
<dbReference type="Proteomes" id="UP000487649">
    <property type="component" value="Unassembled WGS sequence"/>
</dbReference>
<name>A0A6I3NFL9_9FIRM</name>
<dbReference type="CDD" id="cd24026">
    <property type="entry name" value="ASKHA_NBD_ParM_Alp12-like"/>
    <property type="match status" value="1"/>
</dbReference>
<accession>A0A6I3NFL9</accession>
<dbReference type="InterPro" id="IPR040607">
    <property type="entry name" value="ALP_N"/>
</dbReference>
<feature type="domain" description="Actin-like protein N-terminal" evidence="1">
    <location>
        <begin position="15"/>
        <end position="152"/>
    </location>
</feature>
<sequence length="316" mass="36087">MKGMIVMNEIKLVKVDPGKYAVKAECEGNTFYTKSLIDKIENVATDTGYRVKFFNQEYVVGDDSIPFDYDFEKHKLETKILVNLAISKLVGKGERINLVVGMPIEHWLDRDRRHKYEQFIASSSQMSVNERQLDIPMSFKINKVVAVPESIGHVARNKKYQNRTVGVLDCGGANFQGAIYKNGLPLRESCFTLNEGGYFYLNSIKKAINSKFKLNYQDYQISELIEYGSQHERREEIHTEVERVTRMHLNKVIRECKARNWNLEDMDIIVVGGGSNYFKSIICDLLPNATISDDAIWDNVRGFGVLGEALFSGKSK</sequence>
<dbReference type="EMBL" id="WMQE01000074">
    <property type="protein sequence ID" value="MTK22879.1"/>
    <property type="molecule type" value="Genomic_DNA"/>
</dbReference>
<reference evidence="3 4" key="1">
    <citation type="journal article" date="2019" name="Nat. Med.">
        <title>A library of human gut bacterial isolates paired with longitudinal multiomics data enables mechanistic microbiome research.</title>
        <authorList>
            <person name="Poyet M."/>
            <person name="Groussin M."/>
            <person name="Gibbons S.M."/>
            <person name="Avila-Pacheco J."/>
            <person name="Jiang X."/>
            <person name="Kearney S.M."/>
            <person name="Perrotta A.R."/>
            <person name="Berdy B."/>
            <person name="Zhao S."/>
            <person name="Lieberman T.D."/>
            <person name="Swanson P.K."/>
            <person name="Smith M."/>
            <person name="Roesemann S."/>
            <person name="Alexander J.E."/>
            <person name="Rich S.A."/>
            <person name="Livny J."/>
            <person name="Vlamakis H."/>
            <person name="Clish C."/>
            <person name="Bullock K."/>
            <person name="Deik A."/>
            <person name="Scott J."/>
            <person name="Pierce K.A."/>
            <person name="Xavier R.J."/>
            <person name="Alm E.J."/>
        </authorList>
    </citation>
    <scope>NUCLEOTIDE SEQUENCE</scope>
    <source>
        <strain evidence="3">BIOML-A179</strain>
        <strain evidence="2 4">BIOML-A198</strain>
    </source>
</reference>
<dbReference type="InterPro" id="IPR043129">
    <property type="entry name" value="ATPase_NBD"/>
</dbReference>
<evidence type="ECO:0000313" key="3">
    <source>
        <dbReference type="EMBL" id="MTL95014.1"/>
    </source>
</evidence>
<comment type="caution">
    <text evidence="3">The sequence shown here is derived from an EMBL/GenBank/DDBJ whole genome shotgun (WGS) entry which is preliminary data.</text>
</comment>